<evidence type="ECO:0000256" key="2">
    <source>
        <dbReference type="ARBA" id="ARBA00022723"/>
    </source>
</evidence>
<dbReference type="AlphaFoldDB" id="A0A366I9S2"/>
<dbReference type="EMBL" id="QNRX01000005">
    <property type="protein sequence ID" value="RBP66626.1"/>
    <property type="molecule type" value="Genomic_DNA"/>
</dbReference>
<sequence>MVRIDNELCIGCGLCVADCFPKNIIIEDKKAKAIFNCMECGHCVAVCPQNAVSIEGYEMREVEESTLESAALDPDVLLKAIKGRRSIRRFIQKPIEDKKLMNIIEAGRYTPTGSNLQGTSYVVVRDNLPQLTKMALESLNKEAQEILINTEISRIYKVHARRWITMCDHYSQDGRDDLFFHASAVVCVVSDSAINAGLVASNMELMAFAQGLGMFYSGFFVRAANQNKEIKQFLDIEDEKEVQACLVLGYPDVKYYRTVPRKQAKVVLK</sequence>
<dbReference type="PROSITE" id="PS51379">
    <property type="entry name" value="4FE4S_FER_2"/>
    <property type="match status" value="2"/>
</dbReference>
<evidence type="ECO:0000313" key="8">
    <source>
        <dbReference type="Proteomes" id="UP000253490"/>
    </source>
</evidence>
<protein>
    <submittedName>
        <fullName evidence="7">Nitroreductase</fullName>
    </submittedName>
</protein>
<dbReference type="InterPro" id="IPR017900">
    <property type="entry name" value="4Fe4S_Fe_S_CS"/>
</dbReference>
<feature type="domain" description="4Fe-4S ferredoxin-type" evidence="6">
    <location>
        <begin position="36"/>
        <end position="57"/>
    </location>
</feature>
<proteinExistence type="inferred from homology"/>
<dbReference type="InterPro" id="IPR029479">
    <property type="entry name" value="Nitroreductase"/>
</dbReference>
<dbReference type="PANTHER" id="PTHR43673:SF10">
    <property type="entry name" value="NADH DEHYDROGENASE_NAD(P)H NITROREDUCTASE XCC3605-RELATED"/>
    <property type="match status" value="1"/>
</dbReference>
<gene>
    <name evidence="7" type="ORF">DES36_1055</name>
</gene>
<dbReference type="Pfam" id="PF00881">
    <property type="entry name" value="Nitroreductase"/>
    <property type="match status" value="1"/>
</dbReference>
<dbReference type="RefSeq" id="WP_113920062.1">
    <property type="nucleotide sequence ID" value="NZ_QNRX01000005.1"/>
</dbReference>
<evidence type="ECO:0000256" key="3">
    <source>
        <dbReference type="ARBA" id="ARBA00023002"/>
    </source>
</evidence>
<name>A0A366I9S2_9FIRM</name>
<evidence type="ECO:0000256" key="5">
    <source>
        <dbReference type="ARBA" id="ARBA00023014"/>
    </source>
</evidence>
<evidence type="ECO:0000259" key="6">
    <source>
        <dbReference type="PROSITE" id="PS51379"/>
    </source>
</evidence>
<dbReference type="PANTHER" id="PTHR43673">
    <property type="entry name" value="NAD(P)H NITROREDUCTASE YDGI-RELATED"/>
    <property type="match status" value="1"/>
</dbReference>
<dbReference type="Pfam" id="PF13237">
    <property type="entry name" value="Fer4_10"/>
    <property type="match status" value="1"/>
</dbReference>
<feature type="domain" description="4Fe-4S ferredoxin-type" evidence="6">
    <location>
        <begin position="1"/>
        <end position="29"/>
    </location>
</feature>
<keyword evidence="8" id="KW-1185">Reference proteome</keyword>
<evidence type="ECO:0000256" key="4">
    <source>
        <dbReference type="ARBA" id="ARBA00023004"/>
    </source>
</evidence>
<dbReference type="Gene3D" id="3.40.109.10">
    <property type="entry name" value="NADH Oxidase"/>
    <property type="match status" value="1"/>
</dbReference>
<comment type="caution">
    <text evidence="7">The sequence shown here is derived from an EMBL/GenBank/DDBJ whole genome shotgun (WGS) entry which is preliminary data.</text>
</comment>
<dbReference type="InterPro" id="IPR000415">
    <property type="entry name" value="Nitroreductase-like"/>
</dbReference>
<dbReference type="GO" id="GO:0046872">
    <property type="term" value="F:metal ion binding"/>
    <property type="evidence" value="ECO:0007669"/>
    <property type="project" value="UniProtKB-KW"/>
</dbReference>
<dbReference type="OrthoDB" id="368873at2"/>
<keyword evidence="5" id="KW-0411">Iron-sulfur</keyword>
<evidence type="ECO:0000256" key="1">
    <source>
        <dbReference type="ARBA" id="ARBA00007118"/>
    </source>
</evidence>
<comment type="similarity">
    <text evidence="1">Belongs to the nitroreductase family.</text>
</comment>
<dbReference type="Gene3D" id="3.30.70.20">
    <property type="match status" value="1"/>
</dbReference>
<keyword evidence="2" id="KW-0479">Metal-binding</keyword>
<keyword evidence="3" id="KW-0560">Oxidoreductase</keyword>
<dbReference type="Proteomes" id="UP000253490">
    <property type="component" value="Unassembled WGS sequence"/>
</dbReference>
<reference evidence="7 8" key="1">
    <citation type="submission" date="2018-06" db="EMBL/GenBank/DDBJ databases">
        <title>Genomic Encyclopedia of Type Strains, Phase IV (KMG-IV): sequencing the most valuable type-strain genomes for metagenomic binning, comparative biology and taxonomic classification.</title>
        <authorList>
            <person name="Goeker M."/>
        </authorList>
    </citation>
    <scope>NUCLEOTIDE SEQUENCE [LARGE SCALE GENOMIC DNA]</scope>
    <source>
        <strain evidence="7 8">DSM 22112</strain>
    </source>
</reference>
<dbReference type="PROSITE" id="PS00198">
    <property type="entry name" value="4FE4S_FER_1"/>
    <property type="match status" value="1"/>
</dbReference>
<organism evidence="7 8">
    <name type="scientific">Alkalibaculum bacchi</name>
    <dbReference type="NCBI Taxonomy" id="645887"/>
    <lineage>
        <taxon>Bacteria</taxon>
        <taxon>Bacillati</taxon>
        <taxon>Bacillota</taxon>
        <taxon>Clostridia</taxon>
        <taxon>Eubacteriales</taxon>
        <taxon>Eubacteriaceae</taxon>
        <taxon>Alkalibaculum</taxon>
    </lineage>
</organism>
<dbReference type="SUPFAM" id="SSF55469">
    <property type="entry name" value="FMN-dependent nitroreductase-like"/>
    <property type="match status" value="1"/>
</dbReference>
<dbReference type="GO" id="GO:0051536">
    <property type="term" value="F:iron-sulfur cluster binding"/>
    <property type="evidence" value="ECO:0007669"/>
    <property type="project" value="UniProtKB-KW"/>
</dbReference>
<accession>A0A366I9S2</accession>
<dbReference type="InterPro" id="IPR017896">
    <property type="entry name" value="4Fe4S_Fe-S-bd"/>
</dbReference>
<dbReference type="SUPFAM" id="SSF54862">
    <property type="entry name" value="4Fe-4S ferredoxins"/>
    <property type="match status" value="1"/>
</dbReference>
<dbReference type="GO" id="GO:0016491">
    <property type="term" value="F:oxidoreductase activity"/>
    <property type="evidence" value="ECO:0007669"/>
    <property type="project" value="UniProtKB-KW"/>
</dbReference>
<evidence type="ECO:0000313" key="7">
    <source>
        <dbReference type="EMBL" id="RBP66626.1"/>
    </source>
</evidence>
<keyword evidence="4" id="KW-0408">Iron</keyword>